<evidence type="ECO:0000313" key="7">
    <source>
        <dbReference type="EMBL" id="CAB4336075.1"/>
    </source>
</evidence>
<dbReference type="EMBL" id="CAEZZW010000003">
    <property type="protein sequence ID" value="CAB4778381.1"/>
    <property type="molecule type" value="Genomic_DNA"/>
</dbReference>
<feature type="transmembrane region" description="Helical" evidence="6">
    <location>
        <begin position="12"/>
        <end position="34"/>
    </location>
</feature>
<evidence type="ECO:0000256" key="4">
    <source>
        <dbReference type="ARBA" id="ARBA00022989"/>
    </source>
</evidence>
<evidence type="ECO:0000256" key="3">
    <source>
        <dbReference type="ARBA" id="ARBA00022692"/>
    </source>
</evidence>
<comment type="subcellular location">
    <subcellularLocation>
        <location evidence="1">Cell membrane</location>
        <topology evidence="1">Multi-pass membrane protein</topology>
    </subcellularLocation>
</comment>
<evidence type="ECO:0000256" key="2">
    <source>
        <dbReference type="ARBA" id="ARBA00022475"/>
    </source>
</evidence>
<dbReference type="EMBL" id="CAEZYM010000014">
    <property type="protein sequence ID" value="CAB4732034.1"/>
    <property type="molecule type" value="Genomic_DNA"/>
</dbReference>
<dbReference type="EMBL" id="CAFBOC010000001">
    <property type="protein sequence ID" value="CAB4968096.1"/>
    <property type="molecule type" value="Genomic_DNA"/>
</dbReference>
<keyword evidence="4 6" id="KW-1133">Transmembrane helix</keyword>
<feature type="transmembrane region" description="Helical" evidence="6">
    <location>
        <begin position="172"/>
        <end position="198"/>
    </location>
</feature>
<dbReference type="PANTHER" id="PTHR30250">
    <property type="entry name" value="PST FAMILY PREDICTED COLANIC ACID TRANSPORTER"/>
    <property type="match status" value="1"/>
</dbReference>
<name>A0A6J6W0A9_9ZZZZ</name>
<evidence type="ECO:0000313" key="15">
    <source>
        <dbReference type="EMBL" id="CAB5072525.1"/>
    </source>
</evidence>
<feature type="transmembrane region" description="Helical" evidence="6">
    <location>
        <begin position="292"/>
        <end position="311"/>
    </location>
</feature>
<dbReference type="EMBL" id="CAFBNH010000001">
    <property type="protein sequence ID" value="CAB4933608.1"/>
    <property type="molecule type" value="Genomic_DNA"/>
</dbReference>
<dbReference type="EMBL" id="CAESAE010000003">
    <property type="protein sequence ID" value="CAB4336075.1"/>
    <property type="molecule type" value="Genomic_DNA"/>
</dbReference>
<feature type="transmembrane region" description="Helical" evidence="6">
    <location>
        <begin position="323"/>
        <end position="347"/>
    </location>
</feature>
<evidence type="ECO:0000313" key="13">
    <source>
        <dbReference type="EMBL" id="CAB4933608.1"/>
    </source>
</evidence>
<evidence type="ECO:0000313" key="10">
    <source>
        <dbReference type="EMBL" id="CAB4778381.1"/>
    </source>
</evidence>
<dbReference type="EMBL" id="CAFBLD010000001">
    <property type="protein sequence ID" value="CAB4855132.1"/>
    <property type="molecule type" value="Genomic_DNA"/>
</dbReference>
<feature type="transmembrane region" description="Helical" evidence="6">
    <location>
        <begin position="46"/>
        <end position="68"/>
    </location>
</feature>
<evidence type="ECO:0000256" key="1">
    <source>
        <dbReference type="ARBA" id="ARBA00004651"/>
    </source>
</evidence>
<feature type="transmembrane region" description="Helical" evidence="6">
    <location>
        <begin position="359"/>
        <end position="383"/>
    </location>
</feature>
<dbReference type="EMBL" id="CAFBQX010000003">
    <property type="protein sequence ID" value="CAB5072525.1"/>
    <property type="molecule type" value="Genomic_DNA"/>
</dbReference>
<dbReference type="EMBL" id="CAEZXO010000004">
    <property type="protein sequence ID" value="CAB4693529.1"/>
    <property type="molecule type" value="Genomic_DNA"/>
</dbReference>
<sequence>MRRSSQKGFLSKGPVFLTMRVLSSGLGGIFALIYSRQLGIQNRSVMGFILITAITLIYLLASGITLTFRQLSNSPEMQTLALTRVVLLLISTSVVISGISFGSLLIYSHIKSHLPISLLILGTGFALMASLDYSSTNILIGLGKIRTAGVVEVVVAILQVSLYFLLRLLSSYSLSTCVLIAFNLSYIFSVVCTFFIVVKRLSLRKLGNFAELYDFLKTVRHNHVYSLVSGLADYSDKLIVAWFMPLAKFTQYSVMAGLINYVRFLPEALANLLVAGHGKSISKPFESHRKGFSALAVLLYGFSGITVYYFTKYWFGANWLLPLAIYYLVVFQEILRAAYLLSAATLIRNGGDRVNSNISLVLITMYLLLAIIGVLILGIYGVVLAQVLTYLTSSLLVSRELRKISLVKPGGSLLV</sequence>
<dbReference type="InterPro" id="IPR050833">
    <property type="entry name" value="Poly_Biosynth_Transport"/>
</dbReference>
<reference evidence="10" key="1">
    <citation type="submission" date="2020-05" db="EMBL/GenBank/DDBJ databases">
        <authorList>
            <person name="Chiriac C."/>
            <person name="Salcher M."/>
            <person name="Ghai R."/>
            <person name="Kavagutti S V."/>
        </authorList>
    </citation>
    <scope>NUCLEOTIDE SEQUENCE</scope>
</reference>
<evidence type="ECO:0000256" key="5">
    <source>
        <dbReference type="ARBA" id="ARBA00023136"/>
    </source>
</evidence>
<keyword evidence="2" id="KW-1003">Cell membrane</keyword>
<dbReference type="PANTHER" id="PTHR30250:SF11">
    <property type="entry name" value="O-ANTIGEN TRANSPORTER-RELATED"/>
    <property type="match status" value="1"/>
</dbReference>
<dbReference type="EMBL" id="CAFABH010000010">
    <property type="protein sequence ID" value="CAB4827192.1"/>
    <property type="molecule type" value="Genomic_DNA"/>
</dbReference>
<feature type="transmembrane region" description="Helical" evidence="6">
    <location>
        <begin position="145"/>
        <end position="166"/>
    </location>
</feature>
<evidence type="ECO:0000313" key="12">
    <source>
        <dbReference type="EMBL" id="CAB4855132.1"/>
    </source>
</evidence>
<evidence type="ECO:0000313" key="11">
    <source>
        <dbReference type="EMBL" id="CAB4827192.1"/>
    </source>
</evidence>
<feature type="transmembrane region" description="Helical" evidence="6">
    <location>
        <begin position="80"/>
        <end position="107"/>
    </location>
</feature>
<dbReference type="AlphaFoldDB" id="A0A6J6W0A9"/>
<organism evidence="10">
    <name type="scientific">freshwater metagenome</name>
    <dbReference type="NCBI Taxonomy" id="449393"/>
    <lineage>
        <taxon>unclassified sequences</taxon>
        <taxon>metagenomes</taxon>
        <taxon>ecological metagenomes</taxon>
    </lineage>
</organism>
<evidence type="ECO:0000313" key="14">
    <source>
        <dbReference type="EMBL" id="CAB4968096.1"/>
    </source>
</evidence>
<feature type="transmembrane region" description="Helical" evidence="6">
    <location>
        <begin position="113"/>
        <end position="133"/>
    </location>
</feature>
<gene>
    <name evidence="8" type="ORF">UFOPK2510_00854</name>
    <name evidence="9" type="ORF">UFOPK2718_01320</name>
    <name evidence="10" type="ORF">UFOPK2936_00698</name>
    <name evidence="11" type="ORF">UFOPK3174_00696</name>
    <name evidence="12" type="ORF">UFOPK3328_00029</name>
    <name evidence="13" type="ORF">UFOPK3779_00029</name>
    <name evidence="14" type="ORF">UFOPK3913_00055</name>
    <name evidence="7" type="ORF">UFOPK4107_00610</name>
    <name evidence="15" type="ORF">UFOPK4403_00798</name>
</gene>
<evidence type="ECO:0000256" key="6">
    <source>
        <dbReference type="SAM" id="Phobius"/>
    </source>
</evidence>
<keyword evidence="3 6" id="KW-0812">Transmembrane</keyword>
<keyword evidence="5 6" id="KW-0472">Membrane</keyword>
<evidence type="ECO:0000313" key="8">
    <source>
        <dbReference type="EMBL" id="CAB4693529.1"/>
    </source>
</evidence>
<proteinExistence type="predicted"/>
<dbReference type="GO" id="GO:0005886">
    <property type="term" value="C:plasma membrane"/>
    <property type="evidence" value="ECO:0007669"/>
    <property type="project" value="UniProtKB-SubCell"/>
</dbReference>
<accession>A0A6J6W0A9</accession>
<evidence type="ECO:0000313" key="9">
    <source>
        <dbReference type="EMBL" id="CAB4732034.1"/>
    </source>
</evidence>
<protein>
    <submittedName>
        <fullName evidence="10">Unannotated protein</fullName>
    </submittedName>
</protein>